<keyword evidence="2 3" id="KW-0975">Bacterial flagellum</keyword>
<dbReference type="InterPro" id="IPR046358">
    <property type="entry name" value="Flagellin_C"/>
</dbReference>
<dbReference type="EMBL" id="AP023361">
    <property type="protein sequence ID" value="BCJ91626.1"/>
    <property type="molecule type" value="Genomic_DNA"/>
</dbReference>
<evidence type="ECO:0000313" key="7">
    <source>
        <dbReference type="Proteomes" id="UP000515317"/>
    </source>
</evidence>
<name>A0A6S6QQ26_9HYPH</name>
<organism evidence="6 7">
    <name type="scientific">Terrihabitans soli</name>
    <dbReference type="NCBI Taxonomy" id="708113"/>
    <lineage>
        <taxon>Bacteria</taxon>
        <taxon>Pseudomonadati</taxon>
        <taxon>Pseudomonadota</taxon>
        <taxon>Alphaproteobacteria</taxon>
        <taxon>Hyphomicrobiales</taxon>
        <taxon>Terrihabitans</taxon>
    </lineage>
</organism>
<keyword evidence="6" id="KW-0969">Cilium</keyword>
<proteinExistence type="inferred from homology"/>
<dbReference type="Pfam" id="PF00669">
    <property type="entry name" value="Flagellin_N"/>
    <property type="match status" value="1"/>
</dbReference>
<dbReference type="KEGG" id="tso:IZ6_23610"/>
<comment type="function">
    <text evidence="3">Flagellin is the subunit protein which polymerizes to form the filaments of bacterial flagella.</text>
</comment>
<keyword evidence="3" id="KW-0964">Secreted</keyword>
<comment type="similarity">
    <text evidence="1 3">Belongs to the bacterial flagellin family.</text>
</comment>
<evidence type="ECO:0000256" key="2">
    <source>
        <dbReference type="ARBA" id="ARBA00023143"/>
    </source>
</evidence>
<keyword evidence="7" id="KW-1185">Reference proteome</keyword>
<sequence>MASNITLSAGVRQNLLSLQNTASLMSTTQNRLATGKKVNSALDNPTSFFTAQSLQSRAGDMSALLDNMTSGIKTLEAADNGLSAITKTVESMQSTLRQARQDKSFKTESYTINLGTTPAGTEEISFQGGAVGTTAVDVALTGTTGAAAATVSTGAFTAMDFNPAAATSGTITSGAFGSTLTFDNAGDELEVVVEVNGVNQTLTIDATAVAATLGVGVTTITDADELAQVLDDLATGTLNVTSTGTAVTFTSSTTGTGSSIEIISATATNGGGANTITNTSGIAVAAQNTGSATGTARTLSFDIAIDGAVTPTTVTINAAAVALVGDNDNIIDTVAELASIIDAQVGAGATIGSTATAVTFTSATTGVTSEIDISNVAVAGSGGFTNTSGLATANDLGAATGGIAAKTVDEMVTAINGTAALEGKVRASNDGGKLRIENLSTSELTVTGLDATTGELTGGVGTSDIGGNTVRTNLVKQFNELRDQLDKLADDASFNGVNLLRGDLLKLTFNETGTSTIEIQAKDEDGEERAINSATLGIDTATDPDFDSDEGIDAILDGMKDALGVLRAQSSSFGSNLSIVQNRTEFTKSMINTLQTGADSLVLADTNEEAANMLALQTRQQLSSTALSLASQADQAVLRLF</sequence>
<feature type="domain" description="Flagellin N-terminal" evidence="4">
    <location>
        <begin position="14"/>
        <end position="110"/>
    </location>
</feature>
<dbReference type="Gene3D" id="1.20.1330.10">
    <property type="entry name" value="f41 fragment of flagellin, N-terminal domain"/>
    <property type="match status" value="1"/>
</dbReference>
<dbReference type="SUPFAM" id="SSF64518">
    <property type="entry name" value="Phase 1 flagellin"/>
    <property type="match status" value="2"/>
</dbReference>
<dbReference type="GO" id="GO:0005198">
    <property type="term" value="F:structural molecule activity"/>
    <property type="evidence" value="ECO:0007669"/>
    <property type="project" value="UniProtKB-UniRule"/>
</dbReference>
<dbReference type="AlphaFoldDB" id="A0A6S6QQ26"/>
<dbReference type="GO" id="GO:0005576">
    <property type="term" value="C:extracellular region"/>
    <property type="evidence" value="ECO:0007669"/>
    <property type="project" value="UniProtKB-SubCell"/>
</dbReference>
<dbReference type="GO" id="GO:0009288">
    <property type="term" value="C:bacterial-type flagellum"/>
    <property type="evidence" value="ECO:0007669"/>
    <property type="project" value="UniProtKB-SubCell"/>
</dbReference>
<evidence type="ECO:0000256" key="1">
    <source>
        <dbReference type="ARBA" id="ARBA00005709"/>
    </source>
</evidence>
<gene>
    <name evidence="6" type="ORF">IZ6_23610</name>
</gene>
<dbReference type="InterPro" id="IPR001029">
    <property type="entry name" value="Flagellin_N"/>
</dbReference>
<keyword evidence="6" id="KW-0966">Cell projection</keyword>
<protein>
    <recommendedName>
        <fullName evidence="3">Flagellin</fullName>
    </recommendedName>
</protein>
<dbReference type="Pfam" id="PF00700">
    <property type="entry name" value="Flagellin_C"/>
    <property type="match status" value="1"/>
</dbReference>
<evidence type="ECO:0000313" key="6">
    <source>
        <dbReference type="EMBL" id="BCJ91626.1"/>
    </source>
</evidence>
<dbReference type="Proteomes" id="UP000515317">
    <property type="component" value="Chromosome"/>
</dbReference>
<keyword evidence="6" id="KW-0282">Flagellum</keyword>
<comment type="subcellular location">
    <subcellularLocation>
        <location evidence="3">Secreted</location>
    </subcellularLocation>
    <subcellularLocation>
        <location evidence="3">Bacterial flagellum</location>
    </subcellularLocation>
</comment>
<evidence type="ECO:0000259" key="5">
    <source>
        <dbReference type="Pfam" id="PF00700"/>
    </source>
</evidence>
<accession>A0A6S6QQ26</accession>
<evidence type="ECO:0000256" key="3">
    <source>
        <dbReference type="RuleBase" id="RU362073"/>
    </source>
</evidence>
<reference evidence="6 7" key="1">
    <citation type="submission" date="2020-08" db="EMBL/GenBank/DDBJ databases">
        <title>Genome sequence of Rhizobiales bacterium strain IZ6.</title>
        <authorList>
            <person name="Nakai R."/>
            <person name="Naganuma T."/>
        </authorList>
    </citation>
    <scope>NUCLEOTIDE SEQUENCE [LARGE SCALE GENOMIC DNA]</scope>
    <source>
        <strain evidence="6 7">IZ6</strain>
    </source>
</reference>
<feature type="domain" description="Flagellin C-terminal" evidence="5">
    <location>
        <begin position="568"/>
        <end position="641"/>
    </location>
</feature>
<dbReference type="RefSeq" id="WP_222875259.1">
    <property type="nucleotide sequence ID" value="NZ_AP023361.1"/>
</dbReference>
<evidence type="ECO:0000259" key="4">
    <source>
        <dbReference type="Pfam" id="PF00669"/>
    </source>
</evidence>